<comment type="subcellular location">
    <subcellularLocation>
        <location evidence="1">Mitochondrion inner membrane</location>
        <topology evidence="1">Single-pass membrane protein</topology>
        <orientation evidence="1">Matrix side</orientation>
    </subcellularLocation>
</comment>
<evidence type="ECO:0000256" key="12">
    <source>
        <dbReference type="SAM" id="Phobius"/>
    </source>
</evidence>
<gene>
    <name evidence="13" type="ORF">ACAOBT_LOCUS23134</name>
</gene>
<evidence type="ECO:0000256" key="10">
    <source>
        <dbReference type="ARBA" id="ARBA00023136"/>
    </source>
</evidence>
<evidence type="ECO:0000256" key="7">
    <source>
        <dbReference type="ARBA" id="ARBA00022982"/>
    </source>
</evidence>
<keyword evidence="9 11" id="KW-0496">Mitochondrion</keyword>
<dbReference type="Pfam" id="PF06374">
    <property type="entry name" value="NDUF_C2"/>
    <property type="match status" value="1"/>
</dbReference>
<dbReference type="AlphaFoldDB" id="A0A9P0LDP6"/>
<feature type="transmembrane region" description="Helical" evidence="12">
    <location>
        <begin position="29"/>
        <end position="51"/>
    </location>
</feature>
<comment type="function">
    <text evidence="11">Accessory subunit of the mitochondrial membrane respiratory chain NADH dehydrogenase (Complex I), that is believed not to be involved in catalysis. Complex I functions in the transfer of electrons from NADH to the respiratory chain. The immediate electron acceptor for the enzyme is believed to be ubiquinone.</text>
</comment>
<evidence type="ECO:0000256" key="2">
    <source>
        <dbReference type="ARBA" id="ARBA00008674"/>
    </source>
</evidence>
<dbReference type="Proteomes" id="UP001152888">
    <property type="component" value="Unassembled WGS sequence"/>
</dbReference>
<evidence type="ECO:0000256" key="8">
    <source>
        <dbReference type="ARBA" id="ARBA00022989"/>
    </source>
</evidence>
<sequence>MSANSPRVAKTPLELLENVTTIEKPLLTIYGSPICCGIIGFLGVLIANWATRRPVMSGIQKHIIATVGMAGVGKVLDDYRTQNLAERDAVFRHYIQLHPEDFPPYERVKYKDVLEKWYPIRT</sequence>
<keyword evidence="8 12" id="KW-1133">Transmembrane helix</keyword>
<evidence type="ECO:0000313" key="13">
    <source>
        <dbReference type="EMBL" id="CAH1996283.1"/>
    </source>
</evidence>
<keyword evidence="7 11" id="KW-0249">Electron transport</keyword>
<proteinExistence type="inferred from homology"/>
<keyword evidence="5 12" id="KW-0812">Transmembrane</keyword>
<dbReference type="GO" id="GO:0006120">
    <property type="term" value="P:mitochondrial electron transport, NADH to ubiquinone"/>
    <property type="evidence" value="ECO:0007669"/>
    <property type="project" value="InterPro"/>
</dbReference>
<keyword evidence="14" id="KW-1185">Reference proteome</keyword>
<evidence type="ECO:0000256" key="6">
    <source>
        <dbReference type="ARBA" id="ARBA00022792"/>
    </source>
</evidence>
<evidence type="ECO:0000256" key="4">
    <source>
        <dbReference type="ARBA" id="ARBA00022660"/>
    </source>
</evidence>
<reference evidence="13" key="1">
    <citation type="submission" date="2022-03" db="EMBL/GenBank/DDBJ databases">
        <authorList>
            <person name="Sayadi A."/>
        </authorList>
    </citation>
    <scope>NUCLEOTIDE SEQUENCE</scope>
</reference>
<dbReference type="PANTHER" id="PTHR13099:SF0">
    <property type="entry name" value="NADH DEHYDROGENASE [UBIQUINONE] 1 SUBUNIT C2-RELATED"/>
    <property type="match status" value="1"/>
</dbReference>
<keyword evidence="3 11" id="KW-0813">Transport</keyword>
<evidence type="ECO:0000256" key="11">
    <source>
        <dbReference type="PIRNR" id="PIRNR017834"/>
    </source>
</evidence>
<evidence type="ECO:0000256" key="9">
    <source>
        <dbReference type="ARBA" id="ARBA00023128"/>
    </source>
</evidence>
<keyword evidence="6 11" id="KW-0999">Mitochondrion inner membrane</keyword>
<protein>
    <recommendedName>
        <fullName evidence="11">NADH dehydrogenase [ubiquinone] 1 subunit C2</fullName>
    </recommendedName>
</protein>
<organism evidence="13 14">
    <name type="scientific">Acanthoscelides obtectus</name>
    <name type="common">Bean weevil</name>
    <name type="synonym">Bruchus obtectus</name>
    <dbReference type="NCBI Taxonomy" id="200917"/>
    <lineage>
        <taxon>Eukaryota</taxon>
        <taxon>Metazoa</taxon>
        <taxon>Ecdysozoa</taxon>
        <taxon>Arthropoda</taxon>
        <taxon>Hexapoda</taxon>
        <taxon>Insecta</taxon>
        <taxon>Pterygota</taxon>
        <taxon>Neoptera</taxon>
        <taxon>Endopterygota</taxon>
        <taxon>Coleoptera</taxon>
        <taxon>Polyphaga</taxon>
        <taxon>Cucujiformia</taxon>
        <taxon>Chrysomeloidea</taxon>
        <taxon>Chrysomelidae</taxon>
        <taxon>Bruchinae</taxon>
        <taxon>Bruchini</taxon>
        <taxon>Acanthoscelides</taxon>
    </lineage>
</organism>
<accession>A0A9P0LDP6</accession>
<dbReference type="PIRSF" id="PIRSF017834">
    <property type="entry name" value="NADH-UbQ_OxRdtase_b14.5b"/>
    <property type="match status" value="1"/>
</dbReference>
<dbReference type="OrthoDB" id="6329847at2759"/>
<evidence type="ECO:0000256" key="5">
    <source>
        <dbReference type="ARBA" id="ARBA00022692"/>
    </source>
</evidence>
<dbReference type="InterPro" id="IPR009423">
    <property type="entry name" value="NDUC2"/>
</dbReference>
<name>A0A9P0LDP6_ACAOB</name>
<dbReference type="EMBL" id="CAKOFQ010007256">
    <property type="protein sequence ID" value="CAH1996283.1"/>
    <property type="molecule type" value="Genomic_DNA"/>
</dbReference>
<keyword evidence="10 11" id="KW-0472">Membrane</keyword>
<dbReference type="PANTHER" id="PTHR13099">
    <property type="entry name" value="NADH-UBIQUINONE OXIDOREDUCTASE SUBUNIT B14.5B"/>
    <property type="match status" value="1"/>
</dbReference>
<dbReference type="GO" id="GO:0005743">
    <property type="term" value="C:mitochondrial inner membrane"/>
    <property type="evidence" value="ECO:0007669"/>
    <property type="project" value="UniProtKB-SubCell"/>
</dbReference>
<evidence type="ECO:0000256" key="1">
    <source>
        <dbReference type="ARBA" id="ARBA00004298"/>
    </source>
</evidence>
<evidence type="ECO:0000313" key="14">
    <source>
        <dbReference type="Proteomes" id="UP001152888"/>
    </source>
</evidence>
<evidence type="ECO:0000256" key="3">
    <source>
        <dbReference type="ARBA" id="ARBA00022448"/>
    </source>
</evidence>
<keyword evidence="4 11" id="KW-0679">Respiratory chain</keyword>
<comment type="similarity">
    <text evidence="2 11">Belongs to the complex I NDUFC2 subunit family.</text>
</comment>
<comment type="caution">
    <text evidence="13">The sequence shown here is derived from an EMBL/GenBank/DDBJ whole genome shotgun (WGS) entry which is preliminary data.</text>
</comment>